<accession>A0A5C3MJ37</accession>
<evidence type="ECO:0000256" key="7">
    <source>
        <dbReference type="SAM" id="MobiDB-lite"/>
    </source>
</evidence>
<evidence type="ECO:0000256" key="3">
    <source>
        <dbReference type="ARBA" id="ARBA00022737"/>
    </source>
</evidence>
<dbReference type="PANTHER" id="PTHR10253">
    <property type="entry name" value="POLYCOMB PROTEIN"/>
    <property type="match status" value="1"/>
</dbReference>
<sequence>MYQDHLAPEELPWFRDRTRANPPPFQLVNKISSRRPDATSFRSLAFFPWTVESLHTLWQGSLRDQDASLWKKTISEFADAVAIGSRDSMYVFFVKTKRNPICVTLPSEPDLRILPPDCMNVAWSLSPHALDEPMLIFSRGSLLYIYNVVRKGIASYLRGHGGTITSIVVHPVTANLFCTTSRDYSTRIYDITLPPQREPKNPHWPPSKKPSLAGAAHGLHMTEPEGNGLGRCIVVLMGGRSGGHQAAVLGAAFHPKLPIIATCGLDRTVKIWLIRPTSHDTIKREDKPLFSSARIHKARVLSIAWLLNHDDMLLAHSAPAVMRVKPTNPHNKETYLEPGELTVFRWLGLDRFFPPGHEDTPRDTLKGCASDYQESSSFKLISISAFPEARDQYTTARLQVYQSPTHDPMILCTLPNASSFFIMNAAHLPPPKATPFPLDEPVFTAGLESIHLDDDDTDSTRAAELKEENERRARMRRLELRPPELKAMGWEVPIGVPPEVVDNGAGLHCCAMGMEGSVIVGVGSKGTIWVWALDETGLST</sequence>
<evidence type="ECO:0000256" key="6">
    <source>
        <dbReference type="PROSITE-ProRule" id="PRU00221"/>
    </source>
</evidence>
<dbReference type="InterPro" id="IPR001680">
    <property type="entry name" value="WD40_rpt"/>
</dbReference>
<dbReference type="AlphaFoldDB" id="A0A5C3MJ37"/>
<dbReference type="Proteomes" id="UP000308652">
    <property type="component" value="Unassembled WGS sequence"/>
</dbReference>
<dbReference type="PROSITE" id="PS50294">
    <property type="entry name" value="WD_REPEATS_REGION"/>
    <property type="match status" value="1"/>
</dbReference>
<keyword evidence="4" id="KW-0805">Transcription regulation</keyword>
<dbReference type="InterPro" id="IPR015943">
    <property type="entry name" value="WD40/YVTN_repeat-like_dom_sf"/>
</dbReference>
<feature type="repeat" description="WD" evidence="6">
    <location>
        <begin position="241"/>
        <end position="272"/>
    </location>
</feature>
<organism evidence="8 9">
    <name type="scientific">Crucibulum laeve</name>
    <dbReference type="NCBI Taxonomy" id="68775"/>
    <lineage>
        <taxon>Eukaryota</taxon>
        <taxon>Fungi</taxon>
        <taxon>Dikarya</taxon>
        <taxon>Basidiomycota</taxon>
        <taxon>Agaricomycotina</taxon>
        <taxon>Agaricomycetes</taxon>
        <taxon>Agaricomycetidae</taxon>
        <taxon>Agaricales</taxon>
        <taxon>Agaricineae</taxon>
        <taxon>Nidulariaceae</taxon>
        <taxon>Crucibulum</taxon>
    </lineage>
</organism>
<evidence type="ECO:0000256" key="1">
    <source>
        <dbReference type="ARBA" id="ARBA00008075"/>
    </source>
</evidence>
<evidence type="ECO:0000313" key="9">
    <source>
        <dbReference type="Proteomes" id="UP000308652"/>
    </source>
</evidence>
<keyword evidence="5" id="KW-0804">Transcription</keyword>
<evidence type="ECO:0000256" key="2">
    <source>
        <dbReference type="ARBA" id="ARBA00022574"/>
    </source>
</evidence>
<protein>
    <submittedName>
        <fullName evidence="8">WD40-repeat-containing domain protein</fullName>
    </submittedName>
</protein>
<dbReference type="SUPFAM" id="SSF50978">
    <property type="entry name" value="WD40 repeat-like"/>
    <property type="match status" value="1"/>
</dbReference>
<keyword evidence="9" id="KW-1185">Reference proteome</keyword>
<reference evidence="8 9" key="1">
    <citation type="journal article" date="2019" name="Nat. Ecol. Evol.">
        <title>Megaphylogeny resolves global patterns of mushroom evolution.</title>
        <authorList>
            <person name="Varga T."/>
            <person name="Krizsan K."/>
            <person name="Foldi C."/>
            <person name="Dima B."/>
            <person name="Sanchez-Garcia M."/>
            <person name="Sanchez-Ramirez S."/>
            <person name="Szollosi G.J."/>
            <person name="Szarkandi J.G."/>
            <person name="Papp V."/>
            <person name="Albert L."/>
            <person name="Andreopoulos W."/>
            <person name="Angelini C."/>
            <person name="Antonin V."/>
            <person name="Barry K.W."/>
            <person name="Bougher N.L."/>
            <person name="Buchanan P."/>
            <person name="Buyck B."/>
            <person name="Bense V."/>
            <person name="Catcheside P."/>
            <person name="Chovatia M."/>
            <person name="Cooper J."/>
            <person name="Damon W."/>
            <person name="Desjardin D."/>
            <person name="Finy P."/>
            <person name="Geml J."/>
            <person name="Haridas S."/>
            <person name="Hughes K."/>
            <person name="Justo A."/>
            <person name="Karasinski D."/>
            <person name="Kautmanova I."/>
            <person name="Kiss B."/>
            <person name="Kocsube S."/>
            <person name="Kotiranta H."/>
            <person name="LaButti K.M."/>
            <person name="Lechner B.E."/>
            <person name="Liimatainen K."/>
            <person name="Lipzen A."/>
            <person name="Lukacs Z."/>
            <person name="Mihaltcheva S."/>
            <person name="Morgado L.N."/>
            <person name="Niskanen T."/>
            <person name="Noordeloos M.E."/>
            <person name="Ohm R.A."/>
            <person name="Ortiz-Santana B."/>
            <person name="Ovrebo C."/>
            <person name="Racz N."/>
            <person name="Riley R."/>
            <person name="Savchenko A."/>
            <person name="Shiryaev A."/>
            <person name="Soop K."/>
            <person name="Spirin V."/>
            <person name="Szebenyi C."/>
            <person name="Tomsovsky M."/>
            <person name="Tulloss R.E."/>
            <person name="Uehling J."/>
            <person name="Grigoriev I.V."/>
            <person name="Vagvolgyi C."/>
            <person name="Papp T."/>
            <person name="Martin F.M."/>
            <person name="Miettinen O."/>
            <person name="Hibbett D.S."/>
            <person name="Nagy L.G."/>
        </authorList>
    </citation>
    <scope>NUCLEOTIDE SEQUENCE [LARGE SCALE GENOMIC DNA]</scope>
    <source>
        <strain evidence="8 9">CBS 166.37</strain>
    </source>
</reference>
<feature type="region of interest" description="Disordered" evidence="7">
    <location>
        <begin position="195"/>
        <end position="214"/>
    </location>
</feature>
<comment type="similarity">
    <text evidence="1">Belongs to the WD repeat ESC family.</text>
</comment>
<dbReference type="EMBL" id="ML213595">
    <property type="protein sequence ID" value="TFK41221.1"/>
    <property type="molecule type" value="Genomic_DNA"/>
</dbReference>
<keyword evidence="2 6" id="KW-0853">WD repeat</keyword>
<dbReference type="PROSITE" id="PS50082">
    <property type="entry name" value="WD_REPEATS_2"/>
    <property type="match status" value="1"/>
</dbReference>
<dbReference type="InterPro" id="IPR036322">
    <property type="entry name" value="WD40_repeat_dom_sf"/>
</dbReference>
<evidence type="ECO:0000313" key="8">
    <source>
        <dbReference type="EMBL" id="TFK41221.1"/>
    </source>
</evidence>
<evidence type="ECO:0000256" key="5">
    <source>
        <dbReference type="ARBA" id="ARBA00023163"/>
    </source>
</evidence>
<dbReference type="SMART" id="SM00320">
    <property type="entry name" value="WD40"/>
    <property type="match status" value="3"/>
</dbReference>
<evidence type="ECO:0000256" key="4">
    <source>
        <dbReference type="ARBA" id="ARBA00023015"/>
    </source>
</evidence>
<dbReference type="Pfam" id="PF00400">
    <property type="entry name" value="WD40"/>
    <property type="match status" value="2"/>
</dbReference>
<keyword evidence="3" id="KW-0677">Repeat</keyword>
<dbReference type="OrthoDB" id="7318948at2759"/>
<dbReference type="Gene3D" id="2.130.10.10">
    <property type="entry name" value="YVTN repeat-like/Quinoprotein amine dehydrogenase"/>
    <property type="match status" value="1"/>
</dbReference>
<dbReference type="InterPro" id="IPR051243">
    <property type="entry name" value="PcG_WD-repeat"/>
</dbReference>
<name>A0A5C3MJ37_9AGAR</name>
<dbReference type="STRING" id="68775.A0A5C3MJ37"/>
<proteinExistence type="inferred from homology"/>
<gene>
    <name evidence="8" type="ORF">BDQ12DRAFT_679105</name>
</gene>